<dbReference type="EnsemblBacteria" id="AAK24352">
    <property type="protein sequence ID" value="AAK24352"/>
    <property type="gene ID" value="CC_2381"/>
</dbReference>
<dbReference type="KEGG" id="ccr:CC_2381"/>
<sequence length="36" mass="4043">MRDFGTEPRGADKSLKLLVVGLNYAPDFIDIPKYTT</sequence>
<evidence type="ECO:0000313" key="2">
    <source>
        <dbReference type="Proteomes" id="UP000001816"/>
    </source>
</evidence>
<name>Q9A5R6_CAUVC</name>
<protein>
    <submittedName>
        <fullName evidence="1">Uncharacterized protein</fullName>
    </submittedName>
</protein>
<dbReference type="Proteomes" id="UP000001816">
    <property type="component" value="Chromosome"/>
</dbReference>
<dbReference type="BioCyc" id="CAULO:CC2381-MONOMER"/>
<dbReference type="STRING" id="190650.CC_2381"/>
<gene>
    <name evidence="1" type="ordered locus">CC_2381</name>
</gene>
<dbReference type="HOGENOM" id="CLU_3355233_0_0_5"/>
<proteinExistence type="predicted"/>
<dbReference type="EMBL" id="AE005673">
    <property type="protein sequence ID" value="AAK24352.1"/>
    <property type="molecule type" value="Genomic_DNA"/>
</dbReference>
<keyword evidence="2" id="KW-1185">Reference proteome</keyword>
<evidence type="ECO:0000313" key="1">
    <source>
        <dbReference type="EMBL" id="AAK24352.1"/>
    </source>
</evidence>
<dbReference type="AlphaFoldDB" id="Q9A5R6"/>
<accession>Q9A5R6</accession>
<organism evidence="1 2">
    <name type="scientific">Caulobacter vibrioides (strain ATCC 19089 / CIP 103742 / CB 15)</name>
    <name type="common">Caulobacter crescentus</name>
    <dbReference type="NCBI Taxonomy" id="190650"/>
    <lineage>
        <taxon>Bacteria</taxon>
        <taxon>Pseudomonadati</taxon>
        <taxon>Pseudomonadota</taxon>
        <taxon>Alphaproteobacteria</taxon>
        <taxon>Caulobacterales</taxon>
        <taxon>Caulobacteraceae</taxon>
        <taxon>Caulobacter</taxon>
    </lineage>
</organism>
<dbReference type="PIR" id="D87544">
    <property type="entry name" value="D87544"/>
</dbReference>
<reference evidence="1 2" key="1">
    <citation type="journal article" date="2001" name="Proc. Natl. Acad. Sci. U.S.A.">
        <title>Complete genome sequence of Caulobacter crescentus.</title>
        <authorList>
            <person name="Nierman W.C."/>
            <person name="Feldblyum T.V."/>
            <person name="Laub M.T."/>
            <person name="Paulsen I.T."/>
            <person name="Nelson K.E."/>
            <person name="Eisen J.A."/>
            <person name="Heidelberg J.F."/>
            <person name="Alley M.R."/>
            <person name="Ohta N."/>
            <person name="Maddock J.R."/>
            <person name="Potocka I."/>
            <person name="Nelson W.C."/>
            <person name="Newton A."/>
            <person name="Stephens C."/>
            <person name="Phadke N.D."/>
            <person name="Ely B."/>
            <person name="DeBoy R.T."/>
            <person name="Dodson R.J."/>
            <person name="Durkin A.S."/>
            <person name="Gwinn M.L."/>
            <person name="Haft D.H."/>
            <person name="Kolonay J.F."/>
            <person name="Smit J."/>
            <person name="Craven M.B."/>
            <person name="Khouri H."/>
            <person name="Shetty J."/>
            <person name="Berry K."/>
            <person name="Utterback T."/>
            <person name="Tran K."/>
            <person name="Wolf A."/>
            <person name="Vamathevan J."/>
            <person name="Ermolaeva M."/>
            <person name="White O."/>
            <person name="Salzberg S.L."/>
            <person name="Venter J.C."/>
            <person name="Shapiro L."/>
            <person name="Fraser C.M."/>
        </authorList>
    </citation>
    <scope>NUCLEOTIDE SEQUENCE [LARGE SCALE GENOMIC DNA]</scope>
    <source>
        <strain evidence="2">ATCC 19089 / CB15</strain>
    </source>
</reference>